<evidence type="ECO:0000256" key="1">
    <source>
        <dbReference type="ARBA" id="ARBA00009437"/>
    </source>
</evidence>
<sequence length="120" mass="13521">MQRNAEGGLYRELLYTDHWFLVLPEDHRLSRATEPIPLAELRAENWIAGETVTHFLSAQCKQTGFAPRIVHHSSEYRIMITLVSMGHGISCLPIIDRLAPLLPPVALKKLDVAEKTGTFC</sequence>
<feature type="domain" description="LysR substrate-binding" evidence="5">
    <location>
        <begin position="4"/>
        <end position="93"/>
    </location>
</feature>
<evidence type="ECO:0000256" key="2">
    <source>
        <dbReference type="ARBA" id="ARBA00023015"/>
    </source>
</evidence>
<dbReference type="PANTHER" id="PTHR30346:SF0">
    <property type="entry name" value="HCA OPERON TRANSCRIPTIONAL ACTIVATOR HCAR"/>
    <property type="match status" value="1"/>
</dbReference>
<protein>
    <recommendedName>
        <fullName evidence="5">LysR substrate-binding domain-containing protein</fullName>
    </recommendedName>
</protein>
<proteinExistence type="inferred from homology"/>
<organism evidence="6 7">
    <name type="scientific">Amycolatopsis ultiminotia</name>
    <dbReference type="NCBI Taxonomy" id="543629"/>
    <lineage>
        <taxon>Bacteria</taxon>
        <taxon>Bacillati</taxon>
        <taxon>Actinomycetota</taxon>
        <taxon>Actinomycetes</taxon>
        <taxon>Pseudonocardiales</taxon>
        <taxon>Pseudonocardiaceae</taxon>
        <taxon>Amycolatopsis</taxon>
    </lineage>
</organism>
<dbReference type="RefSeq" id="WP_344864041.1">
    <property type="nucleotide sequence ID" value="NZ_BAAAZN010000011.1"/>
</dbReference>
<dbReference type="Gene3D" id="3.40.190.10">
    <property type="entry name" value="Periplasmic binding protein-like II"/>
    <property type="match status" value="2"/>
</dbReference>
<dbReference type="Pfam" id="PF03466">
    <property type="entry name" value="LysR_substrate"/>
    <property type="match status" value="1"/>
</dbReference>
<keyword evidence="4" id="KW-0804">Transcription</keyword>
<gene>
    <name evidence="6" type="ORF">GCM10022222_50850</name>
</gene>
<keyword evidence="7" id="KW-1185">Reference proteome</keyword>
<comment type="caution">
    <text evidence="6">The sequence shown here is derived from an EMBL/GenBank/DDBJ whole genome shotgun (WGS) entry which is preliminary data.</text>
</comment>
<evidence type="ECO:0000256" key="3">
    <source>
        <dbReference type="ARBA" id="ARBA00023125"/>
    </source>
</evidence>
<evidence type="ECO:0000313" key="6">
    <source>
        <dbReference type="EMBL" id="GAA3560884.1"/>
    </source>
</evidence>
<dbReference type="PANTHER" id="PTHR30346">
    <property type="entry name" value="TRANSCRIPTIONAL DUAL REGULATOR HCAR-RELATED"/>
    <property type="match status" value="1"/>
</dbReference>
<keyword evidence="3" id="KW-0238">DNA-binding</keyword>
<dbReference type="SUPFAM" id="SSF53850">
    <property type="entry name" value="Periplasmic binding protein-like II"/>
    <property type="match status" value="1"/>
</dbReference>
<reference evidence="7" key="1">
    <citation type="journal article" date="2019" name="Int. J. Syst. Evol. Microbiol.">
        <title>The Global Catalogue of Microorganisms (GCM) 10K type strain sequencing project: providing services to taxonomists for standard genome sequencing and annotation.</title>
        <authorList>
            <consortium name="The Broad Institute Genomics Platform"/>
            <consortium name="The Broad Institute Genome Sequencing Center for Infectious Disease"/>
            <person name="Wu L."/>
            <person name="Ma J."/>
        </authorList>
    </citation>
    <scope>NUCLEOTIDE SEQUENCE [LARGE SCALE GENOMIC DNA]</scope>
    <source>
        <strain evidence="7">JCM 16898</strain>
    </source>
</reference>
<dbReference type="Proteomes" id="UP001500689">
    <property type="component" value="Unassembled WGS sequence"/>
</dbReference>
<keyword evidence="2" id="KW-0805">Transcription regulation</keyword>
<comment type="similarity">
    <text evidence="1">Belongs to the LysR transcriptional regulatory family.</text>
</comment>
<accession>A0ABP6X4J8</accession>
<dbReference type="EMBL" id="BAAAZN010000011">
    <property type="protein sequence ID" value="GAA3560884.1"/>
    <property type="molecule type" value="Genomic_DNA"/>
</dbReference>
<evidence type="ECO:0000313" key="7">
    <source>
        <dbReference type="Proteomes" id="UP001500689"/>
    </source>
</evidence>
<name>A0ABP6X4J8_9PSEU</name>
<dbReference type="InterPro" id="IPR005119">
    <property type="entry name" value="LysR_subst-bd"/>
</dbReference>
<evidence type="ECO:0000256" key="4">
    <source>
        <dbReference type="ARBA" id="ARBA00023163"/>
    </source>
</evidence>
<evidence type="ECO:0000259" key="5">
    <source>
        <dbReference type="Pfam" id="PF03466"/>
    </source>
</evidence>